<name>A0ABY1PIF9_9HYPH</name>
<accession>A0ABY1PIF9</accession>
<dbReference type="EMBL" id="FXTT01000005">
    <property type="protein sequence ID" value="SMP33494.1"/>
    <property type="molecule type" value="Genomic_DNA"/>
</dbReference>
<comment type="caution">
    <text evidence="1">The sequence shown here is derived from an EMBL/GenBank/DDBJ whole genome shotgun (WGS) entry which is preliminary data.</text>
</comment>
<gene>
    <name evidence="1" type="ORF">SAMN06265374_3760</name>
</gene>
<keyword evidence="2" id="KW-1185">Reference proteome</keyword>
<evidence type="ECO:0008006" key="3">
    <source>
        <dbReference type="Google" id="ProtNLM"/>
    </source>
</evidence>
<dbReference type="SUPFAM" id="SSF53850">
    <property type="entry name" value="Periplasmic binding protein-like II"/>
    <property type="match status" value="1"/>
</dbReference>
<organism evidence="1 2">
    <name type="scientific">Roseibium denhamense</name>
    <dbReference type="NCBI Taxonomy" id="76305"/>
    <lineage>
        <taxon>Bacteria</taxon>
        <taxon>Pseudomonadati</taxon>
        <taxon>Pseudomonadota</taxon>
        <taxon>Alphaproteobacteria</taxon>
        <taxon>Hyphomicrobiales</taxon>
        <taxon>Stappiaceae</taxon>
        <taxon>Roseibium</taxon>
    </lineage>
</organism>
<proteinExistence type="predicted"/>
<dbReference type="Proteomes" id="UP001157914">
    <property type="component" value="Unassembled WGS sequence"/>
</dbReference>
<protein>
    <recommendedName>
        <fullName evidence="3">Transporter substrate-binding domain-containing protein</fullName>
    </recommendedName>
</protein>
<evidence type="ECO:0000313" key="1">
    <source>
        <dbReference type="EMBL" id="SMP33494.1"/>
    </source>
</evidence>
<sequence length="282" mass="30779">MDEWLAFGTIAVVKKYTEKTASRCAIAFLAIALKLAGIGVTSAAETSLHLIYLPHRLTETSNRQYDLLLDRIFADPELRAAREASPMKRALTLFLSDPGSCIFPISVKALYAVAEPDAIVSSELVDIVSLRLYTPTADTGRAFTSVDDFDPRRVGYIAGSGTVQGLGPKHELFIPIPSEEQLIKMLELGRLDAFLGHHPDTALALDDLNRPDLLRVSPITVSDVRFPISFVCHDTADGRHFIDDVNARIEQLHGAGDIRRILGPHADLPKDAEDAVGAKVSQ</sequence>
<reference evidence="1 2" key="1">
    <citation type="submission" date="2017-05" db="EMBL/GenBank/DDBJ databases">
        <authorList>
            <person name="Varghese N."/>
            <person name="Submissions S."/>
        </authorList>
    </citation>
    <scope>NUCLEOTIDE SEQUENCE [LARGE SCALE GENOMIC DNA]</scope>
    <source>
        <strain evidence="1 2">DSM 15949</strain>
    </source>
</reference>
<evidence type="ECO:0000313" key="2">
    <source>
        <dbReference type="Proteomes" id="UP001157914"/>
    </source>
</evidence>